<dbReference type="Proteomes" id="UP001152888">
    <property type="component" value="Unassembled WGS sequence"/>
</dbReference>
<accession>A0A9P0KTV3</accession>
<dbReference type="PANTHER" id="PTHR47326">
    <property type="entry name" value="TRANSPOSABLE ELEMENT TC3 TRANSPOSASE-LIKE PROTEIN"/>
    <property type="match status" value="1"/>
</dbReference>
<evidence type="ECO:0000313" key="2">
    <source>
        <dbReference type="Proteomes" id="UP001152888"/>
    </source>
</evidence>
<sequence length="113" mass="12735">MKRDGATCHTAYETLSVLQQFAPGQVISRFGDQNWPPRSCGLTPLEFWPWGYLKTLVYANKPATTEAVKAEIRRCISDMCSKMLPQILLEECGVVAAIYLICCFIRNAKVYTP</sequence>
<dbReference type="GO" id="GO:0003676">
    <property type="term" value="F:nucleic acid binding"/>
    <property type="evidence" value="ECO:0007669"/>
    <property type="project" value="InterPro"/>
</dbReference>
<protein>
    <submittedName>
        <fullName evidence="1">Uncharacterized protein</fullName>
    </submittedName>
</protein>
<dbReference type="PANTHER" id="PTHR47326:SF1">
    <property type="entry name" value="HTH PSQ-TYPE DOMAIN-CONTAINING PROTEIN"/>
    <property type="match status" value="1"/>
</dbReference>
<organism evidence="1 2">
    <name type="scientific">Acanthoscelides obtectus</name>
    <name type="common">Bean weevil</name>
    <name type="synonym">Bruchus obtectus</name>
    <dbReference type="NCBI Taxonomy" id="200917"/>
    <lineage>
        <taxon>Eukaryota</taxon>
        <taxon>Metazoa</taxon>
        <taxon>Ecdysozoa</taxon>
        <taxon>Arthropoda</taxon>
        <taxon>Hexapoda</taxon>
        <taxon>Insecta</taxon>
        <taxon>Pterygota</taxon>
        <taxon>Neoptera</taxon>
        <taxon>Endopterygota</taxon>
        <taxon>Coleoptera</taxon>
        <taxon>Polyphaga</taxon>
        <taxon>Cucujiformia</taxon>
        <taxon>Chrysomeloidea</taxon>
        <taxon>Chrysomelidae</taxon>
        <taxon>Bruchinae</taxon>
        <taxon>Bruchini</taxon>
        <taxon>Acanthoscelides</taxon>
    </lineage>
</organism>
<dbReference type="OrthoDB" id="10253736at2759"/>
<dbReference type="Gene3D" id="3.30.420.10">
    <property type="entry name" value="Ribonuclease H-like superfamily/Ribonuclease H"/>
    <property type="match status" value="1"/>
</dbReference>
<dbReference type="AlphaFoldDB" id="A0A9P0KTV3"/>
<comment type="caution">
    <text evidence="1">The sequence shown here is derived from an EMBL/GenBank/DDBJ whole genome shotgun (WGS) entry which is preliminary data.</text>
</comment>
<dbReference type="InterPro" id="IPR036397">
    <property type="entry name" value="RNaseH_sf"/>
</dbReference>
<gene>
    <name evidence="1" type="ORF">ACAOBT_LOCUS15866</name>
</gene>
<proteinExistence type="predicted"/>
<evidence type="ECO:0000313" key="1">
    <source>
        <dbReference type="EMBL" id="CAH1984008.1"/>
    </source>
</evidence>
<name>A0A9P0KTV3_ACAOB</name>
<dbReference type="EMBL" id="CAKOFQ010006949">
    <property type="protein sequence ID" value="CAH1984008.1"/>
    <property type="molecule type" value="Genomic_DNA"/>
</dbReference>
<keyword evidence="2" id="KW-1185">Reference proteome</keyword>
<reference evidence="1" key="1">
    <citation type="submission" date="2022-03" db="EMBL/GenBank/DDBJ databases">
        <authorList>
            <person name="Sayadi A."/>
        </authorList>
    </citation>
    <scope>NUCLEOTIDE SEQUENCE</scope>
</reference>